<dbReference type="GO" id="GO:0004540">
    <property type="term" value="F:RNA nuclease activity"/>
    <property type="evidence" value="ECO:0007669"/>
    <property type="project" value="InterPro"/>
</dbReference>
<sequence>MVDDVLINKAASIERCVARAREEYEKDPVSFATDLTRQDAAILNIQRACEAALDMGQHLIRRERPGVPQSARDVFELLSKGGWVNASLLGSLKNMVGFRNIAVHEYQPLQLPITVAIITKHLDDFLQYGSHILTKDASLESKRN</sequence>
<comment type="similarity">
    <text evidence="4">Belongs to the HepT RNase toxin family.</text>
</comment>
<dbReference type="GO" id="GO:0016787">
    <property type="term" value="F:hydrolase activity"/>
    <property type="evidence" value="ECO:0007669"/>
    <property type="project" value="UniProtKB-KW"/>
</dbReference>
<dbReference type="GO" id="GO:0110001">
    <property type="term" value="C:toxin-antitoxin complex"/>
    <property type="evidence" value="ECO:0007669"/>
    <property type="project" value="InterPro"/>
</dbReference>
<dbReference type="NCBIfam" id="NF047751">
    <property type="entry name" value="HepT_toxin"/>
    <property type="match status" value="1"/>
</dbReference>
<dbReference type="Proteomes" id="UP000475265">
    <property type="component" value="Unassembled WGS sequence"/>
</dbReference>
<dbReference type="PANTHER" id="PTHR33397:SF3">
    <property type="entry name" value="MRNA NUCLEASE HEPT"/>
    <property type="match status" value="1"/>
</dbReference>
<keyword evidence="2" id="KW-0540">Nuclease</keyword>
<dbReference type="PANTHER" id="PTHR33397">
    <property type="entry name" value="UPF0331 PROTEIN YUTE"/>
    <property type="match status" value="1"/>
</dbReference>
<keyword evidence="1" id="KW-1277">Toxin-antitoxin system</keyword>
<evidence type="ECO:0000256" key="3">
    <source>
        <dbReference type="ARBA" id="ARBA00022801"/>
    </source>
</evidence>
<evidence type="ECO:0000313" key="6">
    <source>
        <dbReference type="Proteomes" id="UP000475265"/>
    </source>
</evidence>
<dbReference type="InterPro" id="IPR008201">
    <property type="entry name" value="HepT-like"/>
</dbReference>
<evidence type="ECO:0000256" key="1">
    <source>
        <dbReference type="ARBA" id="ARBA00022649"/>
    </source>
</evidence>
<proteinExistence type="inferred from homology"/>
<dbReference type="Gene3D" id="1.20.120.580">
    <property type="entry name" value="bsu32300-like"/>
    <property type="match status" value="1"/>
</dbReference>
<evidence type="ECO:0000256" key="4">
    <source>
        <dbReference type="ARBA" id="ARBA00024207"/>
    </source>
</evidence>
<protein>
    <recommendedName>
        <fullName evidence="7">Toxin-antitoxin antitoxin component</fullName>
    </recommendedName>
</protein>
<dbReference type="AlphaFoldDB" id="A0A6L5BXK9"/>
<reference evidence="5 6" key="1">
    <citation type="submission" date="2019-12" db="EMBL/GenBank/DDBJ databases">
        <title>Endophytic bacteria associated with Panax ginseng seedlings.</title>
        <authorList>
            <person name="Park J.M."/>
            <person name="Shin R."/>
            <person name="Jo S.H."/>
        </authorList>
    </citation>
    <scope>NUCLEOTIDE SEQUENCE [LARGE SCALE GENOMIC DNA]</scope>
    <source>
        <strain evidence="5 6">PgKB32</strain>
    </source>
</reference>
<name>A0A6L5BXK9_9PSED</name>
<keyword evidence="3" id="KW-0378">Hydrolase</keyword>
<accession>A0A6L5BXK9</accession>
<dbReference type="EMBL" id="JAAAXX010000001">
    <property type="protein sequence ID" value="KAF2393351.1"/>
    <property type="molecule type" value="Genomic_DNA"/>
</dbReference>
<dbReference type="RefSeq" id="WP_163908940.1">
    <property type="nucleotide sequence ID" value="NZ_JAAAXX010000001.1"/>
</dbReference>
<dbReference type="InterPro" id="IPR052379">
    <property type="entry name" value="Type_VII_TA_RNase"/>
</dbReference>
<evidence type="ECO:0000313" key="5">
    <source>
        <dbReference type="EMBL" id="KAF2393351.1"/>
    </source>
</evidence>
<evidence type="ECO:0008006" key="7">
    <source>
        <dbReference type="Google" id="ProtNLM"/>
    </source>
</evidence>
<dbReference type="Pfam" id="PF01934">
    <property type="entry name" value="HepT-like"/>
    <property type="match status" value="1"/>
</dbReference>
<organism evidence="5 6">
    <name type="scientific">Pseudomonas frederiksbergensis</name>
    <dbReference type="NCBI Taxonomy" id="104087"/>
    <lineage>
        <taxon>Bacteria</taxon>
        <taxon>Pseudomonadati</taxon>
        <taxon>Pseudomonadota</taxon>
        <taxon>Gammaproteobacteria</taxon>
        <taxon>Pseudomonadales</taxon>
        <taxon>Pseudomonadaceae</taxon>
        <taxon>Pseudomonas</taxon>
    </lineage>
</organism>
<comment type="caution">
    <text evidence="5">The sequence shown here is derived from an EMBL/GenBank/DDBJ whole genome shotgun (WGS) entry which is preliminary data.</text>
</comment>
<dbReference type="InterPro" id="IPR037038">
    <property type="entry name" value="HepT-like_sf"/>
</dbReference>
<evidence type="ECO:0000256" key="2">
    <source>
        <dbReference type="ARBA" id="ARBA00022722"/>
    </source>
</evidence>
<gene>
    <name evidence="5" type="ORF">FX983_01316</name>
</gene>